<evidence type="ECO:0000313" key="3">
    <source>
        <dbReference type="Proteomes" id="UP000229115"/>
    </source>
</evidence>
<protein>
    <recommendedName>
        <fullName evidence="1">YspA cpYpsA-related SLOG domain-containing protein</fullName>
    </recommendedName>
</protein>
<gene>
    <name evidence="2" type="ORF">Phi4113_036</name>
</gene>
<dbReference type="EMBL" id="KT962245">
    <property type="protein sequence ID" value="ALO80045.1"/>
    <property type="molecule type" value="Genomic_RNA"/>
</dbReference>
<dbReference type="Gene3D" id="3.40.50.450">
    <property type="match status" value="1"/>
</dbReference>
<proteinExistence type="predicted"/>
<evidence type="ECO:0000313" key="2">
    <source>
        <dbReference type="EMBL" id="ALO80045.1"/>
    </source>
</evidence>
<reference evidence="2 3" key="1">
    <citation type="submission" date="2015-10" db="EMBL/GenBank/DDBJ databases">
        <title>Large-scale maps of variable infection efficiencies in aquatic Bacteriodetes phage-host model systems.</title>
        <authorList>
            <person name="Holmfeldt K."/>
            <person name="Solonenko N."/>
            <person name="Howard-Varona C."/>
            <person name="Moreno M."/>
            <person name="Malmstrom R.R."/>
            <person name="Blow M.J."/>
            <person name="Sullivan M.B."/>
        </authorList>
    </citation>
    <scope>NUCLEOTIDE SEQUENCE [LARGE SCALE GENOMIC DNA]</scope>
</reference>
<evidence type="ECO:0000259" key="1">
    <source>
        <dbReference type="Pfam" id="PF10686"/>
    </source>
</evidence>
<sequence length="119" mass="13629">MFKIIIAGGRDFCDYPLLKIKCDSLLKNIKEEIVIVSGKAKGADSLGERYAEEKGYLIKYFPADWEKYNKGAGHIRNKQMAEYSDALVLFWDGKSRGSANMKKEAEKEKLKIRVITYEL</sequence>
<feature type="domain" description="YspA cpYpsA-related SLOG" evidence="1">
    <location>
        <begin position="3"/>
        <end position="68"/>
    </location>
</feature>
<accession>A0A0S2MVW0</accession>
<organism evidence="2 3">
    <name type="scientific">Cellulophaga phage phi4:1_13</name>
    <dbReference type="NCBI Taxonomy" id="1747284"/>
    <lineage>
        <taxon>Viruses</taxon>
        <taxon>Duplodnaviria</taxon>
        <taxon>Heunggongvirae</taxon>
        <taxon>Uroviricota</taxon>
        <taxon>Caudoviricetes</taxon>
        <taxon>Lightbulbvirus</taxon>
        <taxon>Lightbulbvirus Cba41</taxon>
    </lineage>
</organism>
<dbReference type="InterPro" id="IPR019627">
    <property type="entry name" value="YAcAr"/>
</dbReference>
<name>A0A0S2MVW0_9CAUD</name>
<dbReference type="Pfam" id="PF10686">
    <property type="entry name" value="YAcAr"/>
    <property type="match status" value="1"/>
</dbReference>
<dbReference type="Proteomes" id="UP000229115">
    <property type="component" value="Segment"/>
</dbReference>